<evidence type="ECO:0000313" key="2">
    <source>
        <dbReference type="Proteomes" id="UP001163823"/>
    </source>
</evidence>
<reference evidence="1" key="1">
    <citation type="journal article" date="2023" name="Science">
        <title>Elucidation of the pathway for biosynthesis of saponin adjuvants from the soapbark tree.</title>
        <authorList>
            <person name="Reed J."/>
            <person name="Orme A."/>
            <person name="El-Demerdash A."/>
            <person name="Owen C."/>
            <person name="Martin L.B.B."/>
            <person name="Misra R.C."/>
            <person name="Kikuchi S."/>
            <person name="Rejzek M."/>
            <person name="Martin A.C."/>
            <person name="Harkess A."/>
            <person name="Leebens-Mack J."/>
            <person name="Louveau T."/>
            <person name="Stephenson M.J."/>
            <person name="Osbourn A."/>
        </authorList>
    </citation>
    <scope>NUCLEOTIDE SEQUENCE</scope>
    <source>
        <strain evidence="1">S10</strain>
    </source>
</reference>
<protein>
    <submittedName>
        <fullName evidence="1">Retrovirus-related Pol polyprotein from transposon TNT 1-94</fullName>
    </submittedName>
</protein>
<proteinExistence type="predicted"/>
<dbReference type="KEGG" id="qsa:O6P43_023782"/>
<organism evidence="1 2">
    <name type="scientific">Quillaja saponaria</name>
    <name type="common">Soap bark tree</name>
    <dbReference type="NCBI Taxonomy" id="32244"/>
    <lineage>
        <taxon>Eukaryota</taxon>
        <taxon>Viridiplantae</taxon>
        <taxon>Streptophyta</taxon>
        <taxon>Embryophyta</taxon>
        <taxon>Tracheophyta</taxon>
        <taxon>Spermatophyta</taxon>
        <taxon>Magnoliopsida</taxon>
        <taxon>eudicotyledons</taxon>
        <taxon>Gunneridae</taxon>
        <taxon>Pentapetalae</taxon>
        <taxon>rosids</taxon>
        <taxon>fabids</taxon>
        <taxon>Fabales</taxon>
        <taxon>Quillajaceae</taxon>
        <taxon>Quillaja</taxon>
    </lineage>
</organism>
<accession>A0AAD7PJU1</accession>
<name>A0AAD7PJU1_QUISA</name>
<dbReference type="EMBL" id="JARAOO010000009">
    <property type="protein sequence ID" value="KAJ7957479.1"/>
    <property type="molecule type" value="Genomic_DNA"/>
</dbReference>
<dbReference type="Proteomes" id="UP001163823">
    <property type="component" value="Chromosome 9"/>
</dbReference>
<dbReference type="AlphaFoldDB" id="A0AAD7PJU1"/>
<gene>
    <name evidence="1" type="ORF">O6P43_023782</name>
</gene>
<sequence>MKDLREASFVLGIEIHQERSLHLLGFSQRVYIDHVLDSFNMQKCKPGNVPVVKGDKFNLDQCLINDFREFMKNVPYASAVGSLFYAQVCTRPNITFIVGVLGRYQLSPGSEHWVAMKKVMRSSLLSQHAYLAPLRAVTKYREYGEEDLTV</sequence>
<keyword evidence="2" id="KW-1185">Reference proteome</keyword>
<comment type="caution">
    <text evidence="1">The sequence shown here is derived from an EMBL/GenBank/DDBJ whole genome shotgun (WGS) entry which is preliminary data.</text>
</comment>
<evidence type="ECO:0000313" key="1">
    <source>
        <dbReference type="EMBL" id="KAJ7957479.1"/>
    </source>
</evidence>